<comment type="caution">
    <text evidence="5">The sequence shown here is derived from an EMBL/GenBank/DDBJ whole genome shotgun (WGS) entry which is preliminary data.</text>
</comment>
<dbReference type="Proteomes" id="UP001500683">
    <property type="component" value="Unassembled WGS sequence"/>
</dbReference>
<evidence type="ECO:0000313" key="5">
    <source>
        <dbReference type="EMBL" id="GAA4099848.1"/>
    </source>
</evidence>
<dbReference type="PRINTS" id="PR00834">
    <property type="entry name" value="PROTEASES2C"/>
</dbReference>
<reference evidence="6" key="1">
    <citation type="journal article" date="2019" name="Int. J. Syst. Evol. Microbiol.">
        <title>The Global Catalogue of Microorganisms (GCM) 10K type strain sequencing project: providing services to taxonomists for standard genome sequencing and annotation.</title>
        <authorList>
            <consortium name="The Broad Institute Genomics Platform"/>
            <consortium name="The Broad Institute Genome Sequencing Center for Infectious Disease"/>
            <person name="Wu L."/>
            <person name="Ma J."/>
        </authorList>
    </citation>
    <scope>NUCLEOTIDE SEQUENCE [LARGE SCALE GENOMIC DNA]</scope>
    <source>
        <strain evidence="6">JCM 16702</strain>
    </source>
</reference>
<gene>
    <name evidence="5" type="ORF">GCM10022214_76240</name>
</gene>
<accession>A0ABP7WZ89</accession>
<keyword evidence="2" id="KW-0645">Protease</keyword>
<dbReference type="PANTHER" id="PTHR43343:SF3">
    <property type="entry name" value="PROTEASE DO-LIKE 8, CHLOROPLASTIC"/>
    <property type="match status" value="1"/>
</dbReference>
<dbReference type="PANTHER" id="PTHR43343">
    <property type="entry name" value="PEPTIDASE S12"/>
    <property type="match status" value="1"/>
</dbReference>
<keyword evidence="6" id="KW-1185">Reference proteome</keyword>
<dbReference type="SUPFAM" id="SSF50494">
    <property type="entry name" value="Trypsin-like serine proteases"/>
    <property type="match status" value="1"/>
</dbReference>
<dbReference type="InterPro" id="IPR009003">
    <property type="entry name" value="Peptidase_S1_PA"/>
</dbReference>
<evidence type="ECO:0000256" key="1">
    <source>
        <dbReference type="ARBA" id="ARBA00010541"/>
    </source>
</evidence>
<organism evidence="5 6">
    <name type="scientific">Actinomadura miaoliensis</name>
    <dbReference type="NCBI Taxonomy" id="430685"/>
    <lineage>
        <taxon>Bacteria</taxon>
        <taxon>Bacillati</taxon>
        <taxon>Actinomycetota</taxon>
        <taxon>Actinomycetes</taxon>
        <taxon>Streptosporangiales</taxon>
        <taxon>Thermomonosporaceae</taxon>
        <taxon>Actinomadura</taxon>
    </lineage>
</organism>
<evidence type="ECO:0000313" key="6">
    <source>
        <dbReference type="Proteomes" id="UP001500683"/>
    </source>
</evidence>
<dbReference type="InterPro" id="IPR001940">
    <property type="entry name" value="Peptidase_S1C"/>
</dbReference>
<evidence type="ECO:0000256" key="2">
    <source>
        <dbReference type="ARBA" id="ARBA00022670"/>
    </source>
</evidence>
<comment type="similarity">
    <text evidence="1">Belongs to the peptidase S1C family.</text>
</comment>
<dbReference type="InterPro" id="IPR043504">
    <property type="entry name" value="Peptidase_S1_PA_chymotrypsin"/>
</dbReference>
<dbReference type="Pfam" id="PF13365">
    <property type="entry name" value="Trypsin_2"/>
    <property type="match status" value="1"/>
</dbReference>
<dbReference type="Gene3D" id="2.40.10.10">
    <property type="entry name" value="Trypsin-like serine proteases"/>
    <property type="match status" value="2"/>
</dbReference>
<feature type="compositionally biased region" description="Low complexity" evidence="4">
    <location>
        <begin position="33"/>
        <end position="85"/>
    </location>
</feature>
<feature type="compositionally biased region" description="Pro residues" evidence="4">
    <location>
        <begin position="20"/>
        <end position="32"/>
    </location>
</feature>
<evidence type="ECO:0000256" key="4">
    <source>
        <dbReference type="SAM" id="MobiDB-lite"/>
    </source>
</evidence>
<dbReference type="EMBL" id="BAAAZG010000059">
    <property type="protein sequence ID" value="GAA4099848.1"/>
    <property type="molecule type" value="Genomic_DNA"/>
</dbReference>
<dbReference type="RefSeq" id="WP_344957324.1">
    <property type="nucleotide sequence ID" value="NZ_BAAAZG010000059.1"/>
</dbReference>
<keyword evidence="3" id="KW-0378">Hydrolase</keyword>
<dbReference type="InterPro" id="IPR051201">
    <property type="entry name" value="Chloro_Bact_Ser_Proteases"/>
</dbReference>
<evidence type="ECO:0000256" key="3">
    <source>
        <dbReference type="ARBA" id="ARBA00022801"/>
    </source>
</evidence>
<proteinExistence type="inferred from homology"/>
<sequence length="389" mass="38187">MSADQPNFAPYGERGQGQPTPQPQPGPQPGPQTDPQADPQAGPRHDPQGAAADTGPQPQQAPQDGPQAAPYAGPYAGPQAGPQPQWRMPQFGPPAPGMPAMTHPPAGASGGVWWTARRRIAAVGAAVALALGAGATGAVTALAVSGGETVYSSPTAVSGASNKNATATAQTAAAVQPSVVSIQAQTATGQTAGGSGVILRSDGVILTNAHVVEDTDQIAVKFSDGRTASARLLGADSSHDVALIKAEGVSGLKPATLGDSGALAVGDPVLAVGSPLGLDGSVTSGIVSALGRKIQEGDSQEQAPGLPPYLRGRLSQQQTTVIENAIQTDAAINPGNSGGALVNAAGQVVGINTAIATSGNGSGNIGVGFAIPINDAKKIADKIMAGGGV</sequence>
<feature type="region of interest" description="Disordered" evidence="4">
    <location>
        <begin position="1"/>
        <end position="97"/>
    </location>
</feature>
<protein>
    <submittedName>
        <fullName evidence="5">Trypsin-like peptidase domain-containing protein</fullName>
    </submittedName>
</protein>
<name>A0ABP7WZ89_9ACTN</name>